<keyword evidence="2" id="KW-1185">Reference proteome</keyword>
<organism evidence="1 2">
    <name type="scientific">Dunaliella salina</name>
    <name type="common">Green alga</name>
    <name type="synonym">Protococcus salinus</name>
    <dbReference type="NCBI Taxonomy" id="3046"/>
    <lineage>
        <taxon>Eukaryota</taxon>
        <taxon>Viridiplantae</taxon>
        <taxon>Chlorophyta</taxon>
        <taxon>core chlorophytes</taxon>
        <taxon>Chlorophyceae</taxon>
        <taxon>CS clade</taxon>
        <taxon>Chlamydomonadales</taxon>
        <taxon>Dunaliellaceae</taxon>
        <taxon>Dunaliella</taxon>
    </lineage>
</organism>
<sequence length="93" mass="9839">MQSFRNYVQVKDVSEQCAMLTLIGPESDNVLKEIAGDAVTIYGKPYGTHQLLKFKSGPVILAAGSGLAAPGYTFLADESVAGELFAVLVSKVC</sequence>
<comment type="caution">
    <text evidence="1">The sequence shown here is derived from an EMBL/GenBank/DDBJ whole genome shotgun (WGS) entry which is preliminary data.</text>
</comment>
<proteinExistence type="predicted"/>
<dbReference type="InterPro" id="IPR027266">
    <property type="entry name" value="TrmE/GcvT-like"/>
</dbReference>
<accession>A0ABQ7FSE6</accession>
<dbReference type="Gene3D" id="3.30.1360.120">
    <property type="entry name" value="Probable tRNA modification gtpase trme, domain 1"/>
    <property type="match status" value="1"/>
</dbReference>
<dbReference type="EMBL" id="MU072959">
    <property type="protein sequence ID" value="KAF5825455.1"/>
    <property type="molecule type" value="Genomic_DNA"/>
</dbReference>
<reference evidence="1" key="1">
    <citation type="submission" date="2017-08" db="EMBL/GenBank/DDBJ databases">
        <authorList>
            <person name="Polle J.E."/>
            <person name="Barry K."/>
            <person name="Cushman J."/>
            <person name="Schmutz J."/>
            <person name="Tran D."/>
            <person name="Hathwaick L.T."/>
            <person name="Yim W.C."/>
            <person name="Jenkins J."/>
            <person name="Mckie-Krisberg Z.M."/>
            <person name="Prochnik S."/>
            <person name="Lindquist E."/>
            <person name="Dockter R.B."/>
            <person name="Adam C."/>
            <person name="Molina H."/>
            <person name="Bunkerborg J."/>
            <person name="Jin E."/>
            <person name="Buchheim M."/>
            <person name="Magnuson J."/>
        </authorList>
    </citation>
    <scope>NUCLEOTIDE SEQUENCE</scope>
    <source>
        <strain evidence="1">CCAP 19/18</strain>
    </source>
</reference>
<evidence type="ECO:0000313" key="1">
    <source>
        <dbReference type="EMBL" id="KAF5825455.1"/>
    </source>
</evidence>
<gene>
    <name evidence="1" type="ORF">DUNSADRAFT_9725</name>
</gene>
<name>A0ABQ7FSE6_DUNSA</name>
<evidence type="ECO:0000313" key="2">
    <source>
        <dbReference type="Proteomes" id="UP000815325"/>
    </source>
</evidence>
<dbReference type="Proteomes" id="UP000815325">
    <property type="component" value="Unassembled WGS sequence"/>
</dbReference>
<protein>
    <submittedName>
        <fullName evidence="1">Uncharacterized protein</fullName>
    </submittedName>
</protein>
<dbReference type="SUPFAM" id="SSF103025">
    <property type="entry name" value="Folate-binding domain"/>
    <property type="match status" value="1"/>
</dbReference>